<evidence type="ECO:0000256" key="1">
    <source>
        <dbReference type="SAM" id="SignalP"/>
    </source>
</evidence>
<dbReference type="Gramene" id="TVU04233">
    <property type="protein sequence ID" value="TVU04233"/>
    <property type="gene ID" value="EJB05_50180"/>
</dbReference>
<accession>A0A5J9SYX4</accession>
<dbReference type="AlphaFoldDB" id="A0A5J9SYX4"/>
<keyword evidence="3" id="KW-1185">Reference proteome</keyword>
<sequence>MARSSVLLLIVVVLAALAASGPGDAAEARGCQTEALATSVALFCAIRRPTVPCCQTLAHSVRVGGAACLRRLAAAPPLVTAALNAHDLLSLYAACAAPAPAYGGGAAPAPALAPAPRYDGGSGADDATAAAVGAADGPSCAPGTLALQMGLFCNRSGKEPLAWPWPPCCEAVVAAVGMGAGDPKCFCRAAQGSGFGVHGVVGLYAACGGLRTGLASHLAKTGSGMMALVLLQLRVRCESRNLLLPSNQEVINTTRKSENENGNLCCSLDPDTSTYGMCWNYDTDGNAGSPRQRFFDNAAKLDAFPWIITRTPCMDLPRNAAALLFGYLDLHMPYYVPDLTELALPYANCRYFDGIAKLDAAWSWSIKPLGSPALHAVRHRNPRRTSEGSSYLTAHRWIHTW</sequence>
<gene>
    <name evidence="2" type="ORF">EJB05_50180</name>
</gene>
<evidence type="ECO:0000313" key="3">
    <source>
        <dbReference type="Proteomes" id="UP000324897"/>
    </source>
</evidence>
<name>A0A5J9SYX4_9POAL</name>
<evidence type="ECO:0000313" key="2">
    <source>
        <dbReference type="EMBL" id="TVU04233.1"/>
    </source>
</evidence>
<keyword evidence="1" id="KW-0732">Signal</keyword>
<organism evidence="2 3">
    <name type="scientific">Eragrostis curvula</name>
    <name type="common">weeping love grass</name>
    <dbReference type="NCBI Taxonomy" id="38414"/>
    <lineage>
        <taxon>Eukaryota</taxon>
        <taxon>Viridiplantae</taxon>
        <taxon>Streptophyta</taxon>
        <taxon>Embryophyta</taxon>
        <taxon>Tracheophyta</taxon>
        <taxon>Spermatophyta</taxon>
        <taxon>Magnoliopsida</taxon>
        <taxon>Liliopsida</taxon>
        <taxon>Poales</taxon>
        <taxon>Poaceae</taxon>
        <taxon>PACMAD clade</taxon>
        <taxon>Chloridoideae</taxon>
        <taxon>Eragrostideae</taxon>
        <taxon>Eragrostidinae</taxon>
        <taxon>Eragrostis</taxon>
    </lineage>
</organism>
<feature type="chain" id="PRO_5023945329" description="Bifunctional inhibitor/plant lipid transfer protein/seed storage helical domain-containing protein" evidence="1">
    <location>
        <begin position="26"/>
        <end position="401"/>
    </location>
</feature>
<evidence type="ECO:0008006" key="4">
    <source>
        <dbReference type="Google" id="ProtNLM"/>
    </source>
</evidence>
<reference evidence="2 3" key="1">
    <citation type="journal article" date="2019" name="Sci. Rep.">
        <title>A high-quality genome of Eragrostis curvula grass provides insights into Poaceae evolution and supports new strategies to enhance forage quality.</title>
        <authorList>
            <person name="Carballo J."/>
            <person name="Santos B.A.C.M."/>
            <person name="Zappacosta D."/>
            <person name="Garbus I."/>
            <person name="Selva J.P."/>
            <person name="Gallo C.A."/>
            <person name="Diaz A."/>
            <person name="Albertini E."/>
            <person name="Caccamo M."/>
            <person name="Echenique V."/>
        </authorList>
    </citation>
    <scope>NUCLEOTIDE SEQUENCE [LARGE SCALE GENOMIC DNA]</scope>
    <source>
        <strain evidence="3">cv. Victoria</strain>
        <tissue evidence="2">Leaf</tissue>
    </source>
</reference>
<proteinExistence type="predicted"/>
<dbReference type="Proteomes" id="UP000324897">
    <property type="component" value="Unassembled WGS sequence"/>
</dbReference>
<dbReference type="EMBL" id="RWGY01000085">
    <property type="protein sequence ID" value="TVU04233.1"/>
    <property type="molecule type" value="Genomic_DNA"/>
</dbReference>
<feature type="non-terminal residue" evidence="2">
    <location>
        <position position="1"/>
    </location>
</feature>
<protein>
    <recommendedName>
        <fullName evidence="4">Bifunctional inhibitor/plant lipid transfer protein/seed storage helical domain-containing protein</fullName>
    </recommendedName>
</protein>
<comment type="caution">
    <text evidence="2">The sequence shown here is derived from an EMBL/GenBank/DDBJ whole genome shotgun (WGS) entry which is preliminary data.</text>
</comment>
<feature type="signal peptide" evidence="1">
    <location>
        <begin position="1"/>
        <end position="25"/>
    </location>
</feature>